<keyword evidence="4" id="KW-0378">Hydrolase</keyword>
<gene>
    <name evidence="4" type="ORF">G1C97_2047</name>
</gene>
<dbReference type="GO" id="GO:0006508">
    <property type="term" value="P:proteolysis"/>
    <property type="evidence" value="ECO:0007669"/>
    <property type="project" value="UniProtKB-KW"/>
</dbReference>
<keyword evidence="2" id="KW-0812">Transmembrane</keyword>
<dbReference type="Proteomes" id="UP000543419">
    <property type="component" value="Unassembled WGS sequence"/>
</dbReference>
<feature type="domain" description="CAAX prenyl protease 2/Lysostaphin resistance protein A-like" evidence="3">
    <location>
        <begin position="171"/>
        <end position="256"/>
    </location>
</feature>
<dbReference type="PANTHER" id="PTHR36435:SF1">
    <property type="entry name" value="CAAX AMINO TERMINAL PROTEASE FAMILY PROTEIN"/>
    <property type="match status" value="1"/>
</dbReference>
<proteinExistence type="predicted"/>
<feature type="transmembrane region" description="Helical" evidence="2">
    <location>
        <begin position="211"/>
        <end position="238"/>
    </location>
</feature>
<keyword evidence="2" id="KW-0472">Membrane</keyword>
<protein>
    <submittedName>
        <fullName evidence="4">CAAX amino protease</fullName>
    </submittedName>
</protein>
<feature type="transmembrane region" description="Helical" evidence="2">
    <location>
        <begin position="131"/>
        <end position="151"/>
    </location>
</feature>
<feature type="transmembrane region" description="Helical" evidence="2">
    <location>
        <begin position="294"/>
        <end position="320"/>
    </location>
</feature>
<dbReference type="PANTHER" id="PTHR36435">
    <property type="entry name" value="SLR1288 PROTEIN"/>
    <property type="match status" value="1"/>
</dbReference>
<keyword evidence="5" id="KW-1185">Reference proteome</keyword>
<feature type="compositionally biased region" description="Pro residues" evidence="1">
    <location>
        <begin position="1"/>
        <end position="13"/>
    </location>
</feature>
<organism evidence="4 5">
    <name type="scientific">Bifidobacterium olomucense</name>
    <dbReference type="NCBI Taxonomy" id="2675324"/>
    <lineage>
        <taxon>Bacteria</taxon>
        <taxon>Bacillati</taxon>
        <taxon>Actinomycetota</taxon>
        <taxon>Actinomycetes</taxon>
        <taxon>Bifidobacteriales</taxon>
        <taxon>Bifidobacteriaceae</taxon>
        <taxon>Bifidobacterium</taxon>
    </lineage>
</organism>
<evidence type="ECO:0000259" key="3">
    <source>
        <dbReference type="Pfam" id="PF02517"/>
    </source>
</evidence>
<dbReference type="AlphaFoldDB" id="A0A7Y0EZ74"/>
<feature type="transmembrane region" description="Helical" evidence="2">
    <location>
        <begin position="52"/>
        <end position="73"/>
    </location>
</feature>
<dbReference type="Pfam" id="PF02517">
    <property type="entry name" value="Rce1-like"/>
    <property type="match status" value="1"/>
</dbReference>
<keyword evidence="2" id="KW-1133">Transmembrane helix</keyword>
<dbReference type="EMBL" id="JAAIIG010000012">
    <property type="protein sequence ID" value="NMM99089.1"/>
    <property type="molecule type" value="Genomic_DNA"/>
</dbReference>
<dbReference type="InterPro" id="IPR003675">
    <property type="entry name" value="Rce1/LyrA-like_dom"/>
</dbReference>
<evidence type="ECO:0000313" key="4">
    <source>
        <dbReference type="EMBL" id="NMM99089.1"/>
    </source>
</evidence>
<feature type="transmembrane region" description="Helical" evidence="2">
    <location>
        <begin position="171"/>
        <end position="190"/>
    </location>
</feature>
<dbReference type="GO" id="GO:0004175">
    <property type="term" value="F:endopeptidase activity"/>
    <property type="evidence" value="ECO:0007669"/>
    <property type="project" value="UniProtKB-ARBA"/>
</dbReference>
<accession>A0A7Y0EZ74</accession>
<dbReference type="GO" id="GO:0080120">
    <property type="term" value="P:CAAX-box protein maturation"/>
    <property type="evidence" value="ECO:0007669"/>
    <property type="project" value="UniProtKB-ARBA"/>
</dbReference>
<evidence type="ECO:0000256" key="1">
    <source>
        <dbReference type="SAM" id="MobiDB-lite"/>
    </source>
</evidence>
<feature type="transmembrane region" description="Helical" evidence="2">
    <location>
        <begin position="85"/>
        <end position="110"/>
    </location>
</feature>
<feature type="compositionally biased region" description="Pro residues" evidence="1">
    <location>
        <begin position="21"/>
        <end position="32"/>
    </location>
</feature>
<evidence type="ECO:0000256" key="2">
    <source>
        <dbReference type="SAM" id="Phobius"/>
    </source>
</evidence>
<keyword evidence="4" id="KW-0645">Protease</keyword>
<comment type="caution">
    <text evidence="4">The sequence shown here is derived from an EMBL/GenBank/DDBJ whole genome shotgun (WGS) entry which is preliminary data.</text>
</comment>
<feature type="transmembrane region" description="Helical" evidence="2">
    <location>
        <begin position="244"/>
        <end position="266"/>
    </location>
</feature>
<evidence type="ECO:0000313" key="5">
    <source>
        <dbReference type="Proteomes" id="UP000543419"/>
    </source>
</evidence>
<dbReference type="InterPro" id="IPR052710">
    <property type="entry name" value="CAAX_protease"/>
</dbReference>
<feature type="transmembrane region" description="Helical" evidence="2">
    <location>
        <begin position="340"/>
        <end position="365"/>
    </location>
</feature>
<name>A0A7Y0EZ74_9BIFI</name>
<feature type="region of interest" description="Disordered" evidence="1">
    <location>
        <begin position="1"/>
        <end position="38"/>
    </location>
</feature>
<reference evidence="4 5" key="1">
    <citation type="submission" date="2020-02" db="EMBL/GenBank/DDBJ databases">
        <title>Characterization of phylogenetic diversity of novel bifidobacterial species isolated in Czech ZOOs.</title>
        <authorList>
            <person name="Lugli G.A."/>
            <person name="Vera N.B."/>
            <person name="Ventura M."/>
        </authorList>
    </citation>
    <scope>NUCLEOTIDE SEQUENCE [LARGE SCALE GENOMIC DNA]</scope>
    <source>
        <strain evidence="4 5">DSM 109959</strain>
    </source>
</reference>
<sequence length="366" mass="40025">MSEPTLPPVPTPSQPSQAPVPGAPVPPAPSSPSPMSSVSSSQTFFTIARRRFSLIGMALIAVVVLWVGLNIALSHAIAPLFDDHIPTWVLLLVSSGPLYLVAMPLSLLLLKRVPAIETIEYPMRLGEFLQMFIMCIPVMYLGSIIGNVLSLGVTNGQATNRIGDLVSGDDIWINTIFIAILAPICEEWLFRKQIISRLRRYGEKTAIVLSAIAFGLFHINLFQFFYAFGLGLIFGYIYTRTSRLRYTIVLHMLINLNGSLIAPLVIKQIDPRILNGTMSEEEIMRMAASPDAGMGGMAILGLYGMVLIGLMIAGIVLLIVKRKSWEFYPAPDQLPVGSVVRAAYGNVGVIIYLLITVGLTVWTLLQ</sequence>